<protein>
    <submittedName>
        <fullName evidence="1">Esterase/lipase superfamily enzyme</fullName>
    </submittedName>
</protein>
<dbReference type="OrthoDB" id="9775130at2"/>
<dbReference type="Proteomes" id="UP000294498">
    <property type="component" value="Unassembled WGS sequence"/>
</dbReference>
<evidence type="ECO:0000313" key="2">
    <source>
        <dbReference type="Proteomes" id="UP000294498"/>
    </source>
</evidence>
<dbReference type="InterPro" id="IPR029058">
    <property type="entry name" value="AB_hydrolase_fold"/>
</dbReference>
<accession>A0A4R8DT96</accession>
<proteinExistence type="predicted"/>
<evidence type="ECO:0000313" key="1">
    <source>
        <dbReference type="EMBL" id="TDX01504.1"/>
    </source>
</evidence>
<dbReference type="AlphaFoldDB" id="A0A4R8DT96"/>
<dbReference type="InterPro" id="IPR050583">
    <property type="entry name" value="Mycobacterial_A85_antigen"/>
</dbReference>
<gene>
    <name evidence="1" type="ORF">EDB95_2542</name>
</gene>
<organism evidence="1 2">
    <name type="scientific">Dinghuibacter silviterrae</name>
    <dbReference type="NCBI Taxonomy" id="1539049"/>
    <lineage>
        <taxon>Bacteria</taxon>
        <taxon>Pseudomonadati</taxon>
        <taxon>Bacteroidota</taxon>
        <taxon>Chitinophagia</taxon>
        <taxon>Chitinophagales</taxon>
        <taxon>Chitinophagaceae</taxon>
        <taxon>Dinghuibacter</taxon>
    </lineage>
</organism>
<dbReference type="SUPFAM" id="SSF53474">
    <property type="entry name" value="alpha/beta-Hydrolases"/>
    <property type="match status" value="1"/>
</dbReference>
<dbReference type="InterPro" id="IPR000801">
    <property type="entry name" value="Esterase-like"/>
</dbReference>
<comment type="caution">
    <text evidence="1">The sequence shown here is derived from an EMBL/GenBank/DDBJ whole genome shotgun (WGS) entry which is preliminary data.</text>
</comment>
<dbReference type="RefSeq" id="WP_133994095.1">
    <property type="nucleotide sequence ID" value="NZ_SODV01000001.1"/>
</dbReference>
<dbReference type="EMBL" id="SODV01000001">
    <property type="protein sequence ID" value="TDX01504.1"/>
    <property type="molecule type" value="Genomic_DNA"/>
</dbReference>
<dbReference type="PANTHER" id="PTHR48098">
    <property type="entry name" value="ENTEROCHELIN ESTERASE-RELATED"/>
    <property type="match status" value="1"/>
</dbReference>
<dbReference type="Pfam" id="PF00756">
    <property type="entry name" value="Esterase"/>
    <property type="match status" value="1"/>
</dbReference>
<sequence length="242" mass="28765">MTREYHKWFSPLLQRDMELLAFGHAGNPVLFFPTRTARFYDYEDWKVIEALQPKIEAGSIQVYCLDSIDKESFYANHIPPAARIHRHLLYEQYVLHEVMDLVRRRNPGPDLIAAGCSLGAYHAVNLAFKYPWMFKKVVGLSGRYDLTLKMEHFEDLFEGYMDETVYFNMPARFIPNLHDEQLITQLKKMEIIFVVGQQDAFLDNNRYLSDSLWRQGVWNALHIWDGESHKARYWRYMVQLYL</sequence>
<dbReference type="PANTHER" id="PTHR48098:SF3">
    <property type="entry name" value="IRON(III) ENTEROBACTIN ESTERASE"/>
    <property type="match status" value="1"/>
</dbReference>
<keyword evidence="2" id="KW-1185">Reference proteome</keyword>
<name>A0A4R8DT96_9BACT</name>
<dbReference type="Gene3D" id="3.40.50.1820">
    <property type="entry name" value="alpha/beta hydrolase"/>
    <property type="match status" value="1"/>
</dbReference>
<reference evidence="1 2" key="1">
    <citation type="submission" date="2019-03" db="EMBL/GenBank/DDBJ databases">
        <title>Genomic Encyclopedia of Type Strains, Phase IV (KMG-IV): sequencing the most valuable type-strain genomes for metagenomic binning, comparative biology and taxonomic classification.</title>
        <authorList>
            <person name="Goeker M."/>
        </authorList>
    </citation>
    <scope>NUCLEOTIDE SEQUENCE [LARGE SCALE GENOMIC DNA]</scope>
    <source>
        <strain evidence="1 2">DSM 100059</strain>
    </source>
</reference>